<dbReference type="Pfam" id="PF12833">
    <property type="entry name" value="HTH_18"/>
    <property type="match status" value="1"/>
</dbReference>
<reference evidence="5" key="1">
    <citation type="journal article" date="2018" name="Appl. Environ. Microbiol.">
        <title>Antimicrobial susceptibility testing and tentative epidemiological cut-off values of five Bacillus species relevant for use as animal feed additives or for plant protection.</title>
        <authorList>
            <person name="Agerso Y."/>
            <person name="Stuer-Lauridsen B."/>
            <person name="Bjerre K."/>
            <person name="Jensen M.G."/>
            <person name="Johansen E."/>
            <person name="Bennedsen M."/>
            <person name="Brockmann E."/>
            <person name="Nielsen B."/>
        </authorList>
    </citation>
    <scope>NUCLEOTIDE SEQUENCE [LARGE SCALE GENOMIC DNA]</scope>
    <source>
        <strain evidence="5">CHCC20162</strain>
    </source>
</reference>
<dbReference type="RefSeq" id="WP_098901432.1">
    <property type="nucleotide sequence ID" value="NZ_CP187630.1"/>
</dbReference>
<keyword evidence="3" id="KW-0804">Transcription</keyword>
<feature type="domain" description="HTH araC/xylS-type" evidence="4">
    <location>
        <begin position="196"/>
        <end position="294"/>
    </location>
</feature>
<name>A0A3D8WXE6_PRIMG</name>
<gene>
    <name evidence="5" type="ORF">C3744_22345</name>
</gene>
<dbReference type="SUPFAM" id="SSF46689">
    <property type="entry name" value="Homeodomain-like"/>
    <property type="match status" value="2"/>
</dbReference>
<dbReference type="PROSITE" id="PS01124">
    <property type="entry name" value="HTH_ARAC_FAMILY_2"/>
    <property type="match status" value="1"/>
</dbReference>
<dbReference type="Gene3D" id="1.10.10.60">
    <property type="entry name" value="Homeodomain-like"/>
    <property type="match status" value="2"/>
</dbReference>
<evidence type="ECO:0000313" key="5">
    <source>
        <dbReference type="EMBL" id="RDZ11107.1"/>
    </source>
</evidence>
<dbReference type="PANTHER" id="PTHR43436">
    <property type="entry name" value="ARAC-FAMILY TRANSCRIPTIONAL REGULATOR"/>
    <property type="match status" value="1"/>
</dbReference>
<keyword evidence="1" id="KW-0805">Transcription regulation</keyword>
<dbReference type="Pfam" id="PF06719">
    <property type="entry name" value="AraC_N"/>
    <property type="match status" value="1"/>
</dbReference>
<dbReference type="PROSITE" id="PS00041">
    <property type="entry name" value="HTH_ARAC_FAMILY_1"/>
    <property type="match status" value="1"/>
</dbReference>
<evidence type="ECO:0000259" key="4">
    <source>
        <dbReference type="PROSITE" id="PS01124"/>
    </source>
</evidence>
<sequence length="300" mass="34263">MSEKTYTHQQELAKVIEHYTGKDGVHATSIPSLFLIRESIITEPISRVDEPSFCIIVQGEKEVWLGEELFRFGLGKYLVASVDLPVTGQVIKASTDSPYLALKLEFTPSEILEVLEDTDHQAAQKKSTKRAMFTSEVEPSLLDAVVRLASLLDNPKHIPTLAPLFKKEILYWILQGPYKEALEQMVLKDSNAFRIKDVIEHIINNYETSFRIEELAELANMSSASFHRHFKEVTAMSPIQFQKQLRLQEARRLLLVDSSDIADVAFRVGYESQSQFSREYSRMFGLPPKVDINRMKENLV</sequence>
<evidence type="ECO:0000313" key="6">
    <source>
        <dbReference type="Proteomes" id="UP000256519"/>
    </source>
</evidence>
<dbReference type="GO" id="GO:0043565">
    <property type="term" value="F:sequence-specific DNA binding"/>
    <property type="evidence" value="ECO:0007669"/>
    <property type="project" value="InterPro"/>
</dbReference>
<dbReference type="PANTHER" id="PTHR43436:SF1">
    <property type="entry name" value="TRANSCRIPTIONAL REGULATORY PROTEIN"/>
    <property type="match status" value="1"/>
</dbReference>
<keyword evidence="2" id="KW-0238">DNA-binding</keyword>
<dbReference type="SMART" id="SM00342">
    <property type="entry name" value="HTH_ARAC"/>
    <property type="match status" value="1"/>
</dbReference>
<dbReference type="EMBL" id="PQWM01000029">
    <property type="protein sequence ID" value="RDZ11107.1"/>
    <property type="molecule type" value="Genomic_DNA"/>
</dbReference>
<comment type="caution">
    <text evidence="5">The sequence shown here is derived from an EMBL/GenBank/DDBJ whole genome shotgun (WGS) entry which is preliminary data.</text>
</comment>
<evidence type="ECO:0000256" key="1">
    <source>
        <dbReference type="ARBA" id="ARBA00023015"/>
    </source>
</evidence>
<evidence type="ECO:0000256" key="2">
    <source>
        <dbReference type="ARBA" id="ARBA00023125"/>
    </source>
</evidence>
<dbReference type="InterPro" id="IPR009594">
    <property type="entry name" value="Tscrpt_reg_HTH_AraC_N"/>
</dbReference>
<dbReference type="GO" id="GO:0003700">
    <property type="term" value="F:DNA-binding transcription factor activity"/>
    <property type="evidence" value="ECO:0007669"/>
    <property type="project" value="InterPro"/>
</dbReference>
<organism evidence="5 6">
    <name type="scientific">Priestia megaterium</name>
    <name type="common">Bacillus megaterium</name>
    <dbReference type="NCBI Taxonomy" id="1404"/>
    <lineage>
        <taxon>Bacteria</taxon>
        <taxon>Bacillati</taxon>
        <taxon>Bacillota</taxon>
        <taxon>Bacilli</taxon>
        <taxon>Bacillales</taxon>
        <taxon>Bacillaceae</taxon>
        <taxon>Priestia</taxon>
    </lineage>
</organism>
<evidence type="ECO:0000256" key="3">
    <source>
        <dbReference type="ARBA" id="ARBA00023163"/>
    </source>
</evidence>
<dbReference type="AlphaFoldDB" id="A0A3D8WXE6"/>
<dbReference type="InterPro" id="IPR009057">
    <property type="entry name" value="Homeodomain-like_sf"/>
</dbReference>
<proteinExistence type="predicted"/>
<protein>
    <submittedName>
        <fullName evidence="5">AraC family transcriptional regulator</fullName>
    </submittedName>
</protein>
<dbReference type="InterPro" id="IPR018062">
    <property type="entry name" value="HTH_AraC-typ_CS"/>
</dbReference>
<dbReference type="InterPro" id="IPR018060">
    <property type="entry name" value="HTH_AraC"/>
</dbReference>
<accession>A0A3D8WXE6</accession>
<dbReference type="Proteomes" id="UP000256519">
    <property type="component" value="Unassembled WGS sequence"/>
</dbReference>